<keyword evidence="1 3" id="KW-0328">Glycosyltransferase</keyword>
<keyword evidence="3" id="KW-0812">Transmembrane</keyword>
<dbReference type="GO" id="GO:0008107">
    <property type="term" value="F:galactoside 2-alpha-L-fucosyltransferase activity"/>
    <property type="evidence" value="ECO:0007669"/>
    <property type="project" value="InterPro"/>
</dbReference>
<dbReference type="GO" id="GO:0005975">
    <property type="term" value="P:carbohydrate metabolic process"/>
    <property type="evidence" value="ECO:0007669"/>
    <property type="project" value="InterPro"/>
</dbReference>
<keyword evidence="3" id="KW-0472">Membrane</keyword>
<accession>A0AAW2HNM5</accession>
<keyword evidence="2 3" id="KW-0808">Transferase</keyword>
<dbReference type="InterPro" id="IPR002516">
    <property type="entry name" value="Glyco_trans_11"/>
</dbReference>
<evidence type="ECO:0000256" key="2">
    <source>
        <dbReference type="ARBA" id="ARBA00022679"/>
    </source>
</evidence>
<gene>
    <name evidence="4" type="ORF">PYX00_008527</name>
</gene>
<reference evidence="4" key="1">
    <citation type="journal article" date="2024" name="Gigascience">
        <title>Chromosome-level genome of the poultry shaft louse Menopon gallinae provides insight into the host-switching and adaptive evolution of parasitic lice.</title>
        <authorList>
            <person name="Xu Y."/>
            <person name="Ma L."/>
            <person name="Liu S."/>
            <person name="Liang Y."/>
            <person name="Liu Q."/>
            <person name="He Z."/>
            <person name="Tian L."/>
            <person name="Duan Y."/>
            <person name="Cai W."/>
            <person name="Li H."/>
            <person name="Song F."/>
        </authorList>
    </citation>
    <scope>NUCLEOTIDE SEQUENCE</scope>
    <source>
        <strain evidence="4">Cailab_2023a</strain>
    </source>
</reference>
<dbReference type="PANTHER" id="PTHR11927:SF9">
    <property type="entry name" value="L-FUCOSYLTRANSFERASE"/>
    <property type="match status" value="1"/>
</dbReference>
<dbReference type="AlphaFoldDB" id="A0AAW2HNM5"/>
<dbReference type="PANTHER" id="PTHR11927">
    <property type="entry name" value="GALACTOSIDE 2-L-FUCOSYLTRANSFERASE"/>
    <property type="match status" value="1"/>
</dbReference>
<keyword evidence="3" id="KW-0325">Glycoprotein</keyword>
<organism evidence="4">
    <name type="scientific">Menopon gallinae</name>
    <name type="common">poultry shaft louse</name>
    <dbReference type="NCBI Taxonomy" id="328185"/>
    <lineage>
        <taxon>Eukaryota</taxon>
        <taxon>Metazoa</taxon>
        <taxon>Ecdysozoa</taxon>
        <taxon>Arthropoda</taxon>
        <taxon>Hexapoda</taxon>
        <taxon>Insecta</taxon>
        <taxon>Pterygota</taxon>
        <taxon>Neoptera</taxon>
        <taxon>Paraneoptera</taxon>
        <taxon>Psocodea</taxon>
        <taxon>Troctomorpha</taxon>
        <taxon>Phthiraptera</taxon>
        <taxon>Amblycera</taxon>
        <taxon>Menoponidae</taxon>
        <taxon>Menopon</taxon>
    </lineage>
</organism>
<comment type="similarity">
    <text evidence="3">Belongs to the glycosyltransferase 11 family.</text>
</comment>
<keyword evidence="3" id="KW-0333">Golgi apparatus</keyword>
<dbReference type="EC" id="2.4.1.-" evidence="3"/>
<sequence>MIVLGLNQNIIRLLLGLVLVSLLVHSFFFYLSNRPDRLKEKLVGYHERALCNFKQNGIMAEVKEPPPMKCPDTGIVTAFFAGALNAQMCSYASVLAMAQTTKLQPFVPICMHTYLSELFSGLTVPTLSAIKDCNIPLPDAVQDIAEWEGIKYSIVLRPFDCAFSEVPFVTNLTQEFTIRDRYVTEGNRKLLSFKASNSDSVYVGIYLPSDWKESGDGFTYPDETFYDKVMTNIRKQEGDKAVFVVISENPVKTTTFEGKDVFFMPARSIPFGLDLVVLSLCNISVVGFEGIGVWGALLSKKKVIAYGSYDDKFKPLKTRAF</sequence>
<dbReference type="Pfam" id="PF01531">
    <property type="entry name" value="Glyco_transf_11"/>
    <property type="match status" value="1"/>
</dbReference>
<comment type="subcellular location">
    <subcellularLocation>
        <location evidence="3">Golgi apparatus</location>
        <location evidence="3">Golgi stack membrane</location>
        <topology evidence="3">Single-pass type II membrane protein</topology>
    </subcellularLocation>
</comment>
<comment type="caution">
    <text evidence="4">The sequence shown here is derived from an EMBL/GenBank/DDBJ whole genome shotgun (WGS) entry which is preliminary data.</text>
</comment>
<protein>
    <recommendedName>
        <fullName evidence="3">L-Fucosyltransferase</fullName>
        <ecNumber evidence="3">2.4.1.-</ecNumber>
    </recommendedName>
</protein>
<dbReference type="GO" id="GO:0032580">
    <property type="term" value="C:Golgi cisterna membrane"/>
    <property type="evidence" value="ECO:0007669"/>
    <property type="project" value="UniProtKB-SubCell"/>
</dbReference>
<proteinExistence type="inferred from homology"/>
<comment type="pathway">
    <text evidence="3">Protein modification; protein glycosylation.</text>
</comment>
<dbReference type="EMBL" id="JARGDH010000004">
    <property type="protein sequence ID" value="KAL0271422.1"/>
    <property type="molecule type" value="Genomic_DNA"/>
</dbReference>
<keyword evidence="3" id="KW-0735">Signal-anchor</keyword>
<feature type="transmembrane region" description="Helical" evidence="3">
    <location>
        <begin position="12"/>
        <end position="31"/>
    </location>
</feature>
<evidence type="ECO:0000256" key="1">
    <source>
        <dbReference type="ARBA" id="ARBA00022676"/>
    </source>
</evidence>
<evidence type="ECO:0000313" key="4">
    <source>
        <dbReference type="EMBL" id="KAL0271422.1"/>
    </source>
</evidence>
<evidence type="ECO:0000256" key="3">
    <source>
        <dbReference type="RuleBase" id="RU363129"/>
    </source>
</evidence>
<keyword evidence="3" id="KW-1133">Transmembrane helix</keyword>
<name>A0AAW2HNM5_9NEOP</name>